<dbReference type="InterPro" id="IPR003961">
    <property type="entry name" value="FN3_dom"/>
</dbReference>
<comment type="similarity">
    <text evidence="3">Belongs to the immunoglobulin superfamily. DCC family.</text>
</comment>
<keyword evidence="11" id="KW-0325">Glycoprotein</keyword>
<dbReference type="PANTHER" id="PTHR44170">
    <property type="entry name" value="PROTEIN SIDEKICK"/>
    <property type="match status" value="1"/>
</dbReference>
<keyword evidence="10" id="KW-1015">Disulfide bond</keyword>
<dbReference type="EMBL" id="JBHFQA010000013">
    <property type="protein sequence ID" value="KAL2088842.1"/>
    <property type="molecule type" value="Genomic_DNA"/>
</dbReference>
<dbReference type="PROSITE" id="PS50835">
    <property type="entry name" value="IG_LIKE"/>
    <property type="match status" value="4"/>
</dbReference>
<dbReference type="InterPro" id="IPR036179">
    <property type="entry name" value="Ig-like_dom_sf"/>
</dbReference>
<dbReference type="PANTHER" id="PTHR44170:SF47">
    <property type="entry name" value="PROTOGENIN"/>
    <property type="match status" value="1"/>
</dbReference>
<comment type="caution">
    <text evidence="18">The sequence shown here is derived from an EMBL/GenBank/DDBJ whole genome shotgun (WGS) entry which is preliminary data.</text>
</comment>
<keyword evidence="4" id="KW-0217">Developmental protein</keyword>
<dbReference type="CDD" id="cd00063">
    <property type="entry name" value="FN3"/>
    <property type="match status" value="5"/>
</dbReference>
<dbReference type="FunFam" id="2.60.40.10:FF:000828">
    <property type="entry name" value="Protogenin"/>
    <property type="match status" value="1"/>
</dbReference>
<dbReference type="InterPro" id="IPR013783">
    <property type="entry name" value="Ig-like_fold"/>
</dbReference>
<feature type="domain" description="Fibronectin type-III" evidence="17">
    <location>
        <begin position="752"/>
        <end position="845"/>
    </location>
</feature>
<evidence type="ECO:0000256" key="3">
    <source>
        <dbReference type="ARBA" id="ARBA00009588"/>
    </source>
</evidence>
<dbReference type="FunFam" id="2.60.40.10:FF:000455">
    <property type="entry name" value="Protogenin A"/>
    <property type="match status" value="1"/>
</dbReference>
<keyword evidence="6" id="KW-0732">Signal</keyword>
<feature type="domain" description="Ig-like" evidence="16">
    <location>
        <begin position="220"/>
        <end position="307"/>
    </location>
</feature>
<dbReference type="FunFam" id="2.60.40.10:FF:000600">
    <property type="entry name" value="Contactin 2"/>
    <property type="match status" value="1"/>
</dbReference>
<evidence type="ECO:0000256" key="14">
    <source>
        <dbReference type="SAM" id="MobiDB-lite"/>
    </source>
</evidence>
<feature type="compositionally biased region" description="Basic and acidic residues" evidence="14">
    <location>
        <begin position="1136"/>
        <end position="1151"/>
    </location>
</feature>
<evidence type="ECO:0000256" key="4">
    <source>
        <dbReference type="ARBA" id="ARBA00022473"/>
    </source>
</evidence>
<evidence type="ECO:0000256" key="1">
    <source>
        <dbReference type="ARBA" id="ARBA00002140"/>
    </source>
</evidence>
<dbReference type="PROSITE" id="PS50853">
    <property type="entry name" value="FN3"/>
    <property type="match status" value="4"/>
</dbReference>
<proteinExistence type="inferred from homology"/>
<dbReference type="GO" id="GO:0016020">
    <property type="term" value="C:membrane"/>
    <property type="evidence" value="ECO:0007669"/>
    <property type="project" value="UniProtKB-SubCell"/>
</dbReference>
<sequence>MRKDAVILDCQAHGEAPIAVKWLKNGVHIAENDRIYLLTNSSLYIAEVESRRGDKSDEGFYQCLAQNKYGAILSQKARLTIAIRESREMSGKHSAEAHGERPLVTASQAALDVRVCGHISPFTIQPTSIVVTEGSVARFSCKITAIPPPIITWEFNRVTLPLATERITVLPTGVLQIQGVEEKDAGNYRCVATNIANRRRSTEATLTVTPAPGALLPQRPRIIAGPQNLTVSLHQSAILECMATGNPRPLISWSRADHKSIDVFNTKVLGSGNLMISDVKPQHAGVYICRATTPGTRNYTIAAANITVQAPPSLVEWPESLTRPRAGTARFVCHAEGVPTPHITWLKNGERVHSNGRIKMYHSKLVINQIIPEDDAIYQCQAENELGSVLSMARLIVVMSEDRPSAPRNIRADTVSSSAILLAWERPLYNSDKVIAYSVHYMKAEGLNNEEYQVVIGNDTTRYIIDDLEPARNYTFYIVAYMPMGASRMSDHIIQHTLEDVPLRAPELSLTSRSPSDIQVSWQPLPLKLSRGHVSAYRLAYRTSADSAVTQLELPGHHTQHLLEGLQPDTIYLVRISAATKVGWGEQSAWTSHRTPKASSTKVPLAPVLQLEPLNCTTIVVHWKLSPGNAAGIQGFRLFYHEESQAERPPIQLRAQDNHYTIGGLEPPECVSTQQFSNQTVRSEQKGHRAGPGFVQSLEVSSFLAPAMYPRKKYHVKLLAYNFMGEGYQADQTISTPGCVSVRDRLVPPPPPPHHLYAKTNSSSAVYLHWGRPAFTSGQTVNYTVRCNPVGLQNASLVLYLQTAEQSLLVQDLEPNTRYEFAVRLHMDQLSSPWSPVVYQSTHPEAPTQPPSGVKVTLIEDDTALVSWKIPDEPNVAVTHYTILYASRKAWVAGEWQVLQREGSMTMALLEKLQPGNIYLVKVSASNEMGDGPFSSAVELAVQTDSSSSGHVPRRSHGSGHATAFSDGLYHLDQKSMTGIILGVCVALTCIIICALILVCRGKSSKSCTTKTARQGGGQIPALSHLASEIQVENAEVMVPMMSDHFVDAKGGTNLIINSYGPVNISPEKKNKKKWFFFEKEEKEKGQNLRKTHSKCSYQQGTTVLCYTEEAHQPTSLQALFGSSGGDTEGSQNSEGSHETGDSGRYSHDEIEMTNLSSGQGSRPCSLQGVDSSDGSEAEAEGVAEARSCALSVDVGEATGRACVGQQEVPEISQPALSL</sequence>
<dbReference type="FunFam" id="2.60.40.10:FF:000577">
    <property type="entry name" value="immunoglobulin superfamily DCC subclass member 3"/>
    <property type="match status" value="1"/>
</dbReference>
<gene>
    <name evidence="18" type="ORF">ACEWY4_015741</name>
</gene>
<evidence type="ECO:0000256" key="15">
    <source>
        <dbReference type="SAM" id="Phobius"/>
    </source>
</evidence>
<accession>A0ABD1JP23</accession>
<protein>
    <recommendedName>
        <fullName evidence="13">Protogenin</fullName>
    </recommendedName>
</protein>
<keyword evidence="5 15" id="KW-0812">Transmembrane</keyword>
<dbReference type="Pfam" id="PF13927">
    <property type="entry name" value="Ig_3"/>
    <property type="match status" value="1"/>
</dbReference>
<feature type="domain" description="Ig-like" evidence="16">
    <location>
        <begin position="1"/>
        <end position="80"/>
    </location>
</feature>
<dbReference type="SMART" id="SM00060">
    <property type="entry name" value="FN3"/>
    <property type="match status" value="5"/>
</dbReference>
<dbReference type="Pfam" id="PF00041">
    <property type="entry name" value="fn3"/>
    <property type="match status" value="4"/>
</dbReference>
<keyword evidence="8 15" id="KW-1133">Transmembrane helix</keyword>
<evidence type="ECO:0000259" key="17">
    <source>
        <dbReference type="PROSITE" id="PS50853"/>
    </source>
</evidence>
<dbReference type="InterPro" id="IPR003599">
    <property type="entry name" value="Ig_sub"/>
</dbReference>
<feature type="transmembrane region" description="Helical" evidence="15">
    <location>
        <begin position="980"/>
        <end position="1000"/>
    </location>
</feature>
<feature type="domain" description="Fibronectin type-III" evidence="17">
    <location>
        <begin position="850"/>
        <end position="947"/>
    </location>
</feature>
<organism evidence="18 19">
    <name type="scientific">Coilia grayii</name>
    <name type="common">Gray's grenadier anchovy</name>
    <dbReference type="NCBI Taxonomy" id="363190"/>
    <lineage>
        <taxon>Eukaryota</taxon>
        <taxon>Metazoa</taxon>
        <taxon>Chordata</taxon>
        <taxon>Craniata</taxon>
        <taxon>Vertebrata</taxon>
        <taxon>Euteleostomi</taxon>
        <taxon>Actinopterygii</taxon>
        <taxon>Neopterygii</taxon>
        <taxon>Teleostei</taxon>
        <taxon>Clupei</taxon>
        <taxon>Clupeiformes</taxon>
        <taxon>Clupeoidei</taxon>
        <taxon>Engraulidae</taxon>
        <taxon>Coilinae</taxon>
        <taxon>Coilia</taxon>
    </lineage>
</organism>
<dbReference type="GO" id="GO:0050768">
    <property type="term" value="P:negative regulation of neurogenesis"/>
    <property type="evidence" value="ECO:0007669"/>
    <property type="project" value="UniProtKB-ARBA"/>
</dbReference>
<dbReference type="SMART" id="SM00408">
    <property type="entry name" value="IGc2"/>
    <property type="match status" value="4"/>
</dbReference>
<evidence type="ECO:0000256" key="11">
    <source>
        <dbReference type="ARBA" id="ARBA00023180"/>
    </source>
</evidence>
<feature type="region of interest" description="Disordered" evidence="14">
    <location>
        <begin position="1118"/>
        <end position="1187"/>
    </location>
</feature>
<evidence type="ECO:0000313" key="18">
    <source>
        <dbReference type="EMBL" id="KAL2088842.1"/>
    </source>
</evidence>
<evidence type="ECO:0000256" key="6">
    <source>
        <dbReference type="ARBA" id="ARBA00022729"/>
    </source>
</evidence>
<evidence type="ECO:0000259" key="16">
    <source>
        <dbReference type="PROSITE" id="PS50835"/>
    </source>
</evidence>
<dbReference type="Gene3D" id="2.60.40.10">
    <property type="entry name" value="Immunoglobulins"/>
    <property type="match status" value="9"/>
</dbReference>
<dbReference type="InterPro" id="IPR003598">
    <property type="entry name" value="Ig_sub2"/>
</dbReference>
<dbReference type="Pfam" id="PF07679">
    <property type="entry name" value="I-set"/>
    <property type="match status" value="3"/>
</dbReference>
<comment type="subcellular location">
    <subcellularLocation>
        <location evidence="2">Membrane</location>
        <topology evidence="2">Single-pass membrane protein</topology>
    </subcellularLocation>
</comment>
<evidence type="ECO:0000256" key="10">
    <source>
        <dbReference type="ARBA" id="ARBA00023157"/>
    </source>
</evidence>
<feature type="domain" description="Fibronectin type-III" evidence="17">
    <location>
        <begin position="406"/>
        <end position="500"/>
    </location>
</feature>
<keyword evidence="9 15" id="KW-0472">Membrane</keyword>
<dbReference type="InterPro" id="IPR007110">
    <property type="entry name" value="Ig-like_dom"/>
</dbReference>
<evidence type="ECO:0000256" key="13">
    <source>
        <dbReference type="ARBA" id="ARBA00070868"/>
    </source>
</evidence>
<feature type="compositionally biased region" description="Polar residues" evidence="14">
    <location>
        <begin position="1154"/>
        <end position="1165"/>
    </location>
</feature>
<dbReference type="SMART" id="SM00409">
    <property type="entry name" value="IG"/>
    <property type="match status" value="4"/>
</dbReference>
<evidence type="ECO:0000313" key="19">
    <source>
        <dbReference type="Proteomes" id="UP001591681"/>
    </source>
</evidence>
<keyword evidence="19" id="KW-1185">Reference proteome</keyword>
<dbReference type="AlphaFoldDB" id="A0ABD1JP23"/>
<dbReference type="FunFam" id="2.60.40.10:FF:000299">
    <property type="entry name" value="protogenin isoform X2"/>
    <property type="match status" value="1"/>
</dbReference>
<evidence type="ECO:0000256" key="12">
    <source>
        <dbReference type="ARBA" id="ARBA00023319"/>
    </source>
</evidence>
<evidence type="ECO:0000256" key="7">
    <source>
        <dbReference type="ARBA" id="ARBA00022737"/>
    </source>
</evidence>
<evidence type="ECO:0000256" key="9">
    <source>
        <dbReference type="ARBA" id="ARBA00023136"/>
    </source>
</evidence>
<dbReference type="InterPro" id="IPR013098">
    <property type="entry name" value="Ig_I-set"/>
</dbReference>
<keyword evidence="7" id="KW-0677">Repeat</keyword>
<dbReference type="CDD" id="cd00096">
    <property type="entry name" value="Ig"/>
    <property type="match status" value="1"/>
</dbReference>
<evidence type="ECO:0000256" key="5">
    <source>
        <dbReference type="ARBA" id="ARBA00022692"/>
    </source>
</evidence>
<dbReference type="Proteomes" id="UP001591681">
    <property type="component" value="Unassembled WGS sequence"/>
</dbReference>
<dbReference type="FunFam" id="2.60.40.10:FF:000551">
    <property type="entry name" value="Protogenin A"/>
    <property type="match status" value="1"/>
</dbReference>
<dbReference type="SUPFAM" id="SSF48726">
    <property type="entry name" value="Immunoglobulin"/>
    <property type="match status" value="4"/>
</dbReference>
<evidence type="ECO:0000256" key="2">
    <source>
        <dbReference type="ARBA" id="ARBA00004167"/>
    </source>
</evidence>
<reference evidence="18 19" key="1">
    <citation type="submission" date="2024-09" db="EMBL/GenBank/DDBJ databases">
        <title>A chromosome-level genome assembly of Gray's grenadier anchovy, Coilia grayii.</title>
        <authorList>
            <person name="Fu Z."/>
        </authorList>
    </citation>
    <scope>NUCLEOTIDE SEQUENCE [LARGE SCALE GENOMIC DNA]</scope>
    <source>
        <strain evidence="18">G4</strain>
        <tissue evidence="18">Muscle</tissue>
    </source>
</reference>
<comment type="function">
    <text evidence="1">May play a role in anteroposterior axis elongation.</text>
</comment>
<feature type="domain" description="Ig-like" evidence="16">
    <location>
        <begin position="102"/>
        <end position="207"/>
    </location>
</feature>
<keyword evidence="12" id="KW-0393">Immunoglobulin domain</keyword>
<dbReference type="FunFam" id="2.60.40.10:FF:000456">
    <property type="entry name" value="protogenin isoform X2"/>
    <property type="match status" value="1"/>
</dbReference>
<feature type="domain" description="Ig-like" evidence="16">
    <location>
        <begin position="312"/>
        <end position="391"/>
    </location>
</feature>
<dbReference type="InterPro" id="IPR036116">
    <property type="entry name" value="FN3_sf"/>
</dbReference>
<evidence type="ECO:0000256" key="8">
    <source>
        <dbReference type="ARBA" id="ARBA00022989"/>
    </source>
</evidence>
<name>A0ABD1JP23_9TELE</name>
<dbReference type="FunFam" id="2.60.40.10:FF:000930">
    <property type="entry name" value="immunoglobulin superfamily DCC subclass member 3"/>
    <property type="match status" value="1"/>
</dbReference>
<dbReference type="SUPFAM" id="SSF49265">
    <property type="entry name" value="Fibronectin type III"/>
    <property type="match status" value="3"/>
</dbReference>
<feature type="domain" description="Fibronectin type-III" evidence="17">
    <location>
        <begin position="502"/>
        <end position="598"/>
    </location>
</feature>